<dbReference type="EMBL" id="LHXN01000070">
    <property type="protein sequence ID" value="KXA92200.1"/>
    <property type="molecule type" value="Genomic_DNA"/>
</dbReference>
<evidence type="ECO:0000313" key="1">
    <source>
        <dbReference type="EMBL" id="KXA92200.1"/>
    </source>
</evidence>
<proteinExistence type="predicted"/>
<organism evidence="1 2">
    <name type="scientific">candidate division MSBL1 archaeon SCGC-AAA259E17</name>
    <dbReference type="NCBI Taxonomy" id="1698263"/>
    <lineage>
        <taxon>Archaea</taxon>
        <taxon>Methanobacteriati</taxon>
        <taxon>Methanobacteriota</taxon>
        <taxon>candidate division MSBL1</taxon>
    </lineage>
</organism>
<protein>
    <submittedName>
        <fullName evidence="1">Uncharacterized protein</fullName>
    </submittedName>
</protein>
<gene>
    <name evidence="1" type="ORF">AKJ64_03785</name>
</gene>
<dbReference type="Proteomes" id="UP000070373">
    <property type="component" value="Unassembled WGS sequence"/>
</dbReference>
<dbReference type="AlphaFoldDB" id="A0A133UDF2"/>
<reference evidence="1 2" key="1">
    <citation type="journal article" date="2016" name="Sci. Rep.">
        <title>Metabolic traits of an uncultured archaeal lineage -MSBL1- from brine pools of the Red Sea.</title>
        <authorList>
            <person name="Mwirichia R."/>
            <person name="Alam I."/>
            <person name="Rashid M."/>
            <person name="Vinu M."/>
            <person name="Ba-Alawi W."/>
            <person name="Anthony Kamau A."/>
            <person name="Kamanda Ngugi D."/>
            <person name="Goker M."/>
            <person name="Klenk H.P."/>
            <person name="Bajic V."/>
            <person name="Stingl U."/>
        </authorList>
    </citation>
    <scope>NUCLEOTIDE SEQUENCE [LARGE SCALE GENOMIC DNA]</scope>
    <source>
        <strain evidence="1">SCGC-AAA259E17</strain>
    </source>
</reference>
<name>A0A133UDF2_9EURY</name>
<evidence type="ECO:0000313" key="2">
    <source>
        <dbReference type="Proteomes" id="UP000070373"/>
    </source>
</evidence>
<sequence>MGSDKRIDWDSLSVWYGNKIPQYLWNSWKGELKKKGYNWQKFLKLMKYRTDDTILWVSGSISWEDFMNRVVDSIEGDVGEIVLGKKRPKERRSKNPPAGGRE</sequence>
<comment type="caution">
    <text evidence="1">The sequence shown here is derived from an EMBL/GenBank/DDBJ whole genome shotgun (WGS) entry which is preliminary data.</text>
</comment>
<accession>A0A133UDF2</accession>
<keyword evidence="2" id="KW-1185">Reference proteome</keyword>